<dbReference type="EMBL" id="JWHR01000038">
    <property type="protein sequence ID" value="KHS58371.1"/>
    <property type="molecule type" value="Genomic_DNA"/>
</dbReference>
<name>A0A0B3VNK6_9FIRM</name>
<dbReference type="RefSeq" id="WP_039678516.1">
    <property type="nucleotide sequence ID" value="NZ_JAXECK010000033.1"/>
</dbReference>
<comment type="caution">
    <text evidence="2">The sequence shown here is derived from an EMBL/GenBank/DDBJ whole genome shotgun (WGS) entry which is preliminary data.</text>
</comment>
<organism evidence="2 3">
    <name type="scientific">Terrisporobacter othiniensis</name>
    <dbReference type="NCBI Taxonomy" id="1577792"/>
    <lineage>
        <taxon>Bacteria</taxon>
        <taxon>Bacillati</taxon>
        <taxon>Bacillota</taxon>
        <taxon>Clostridia</taxon>
        <taxon>Peptostreptococcales</taxon>
        <taxon>Peptostreptococcaceae</taxon>
        <taxon>Terrisporobacter</taxon>
    </lineage>
</organism>
<keyword evidence="1" id="KW-0472">Membrane</keyword>
<gene>
    <name evidence="2" type="ORF">QX51_03475</name>
</gene>
<evidence type="ECO:0000256" key="1">
    <source>
        <dbReference type="SAM" id="Phobius"/>
    </source>
</evidence>
<proteinExistence type="predicted"/>
<dbReference type="Proteomes" id="UP000031189">
    <property type="component" value="Unassembled WGS sequence"/>
</dbReference>
<sequence length="337" mass="39273">MKKKIIISLSVIITMLLSISVYTYRTNNKISSYIEESSSLRKKTLILSDLRSDLVKCSQDQRLYILTQDKDYKNKFNEGMKEIYQNVENMHKEGYLTLTEKNKLTYTLDNFKDLNINYFNQSYNSSISTQLENEIINYNTEQLKILNNITLDITSQSENIEKENDKINSLSALHSKSIQSASSLVAIIISGFLYYFKVKLKKDNVDIEDIINYLTTNDKENIDNDNNKKIDDLNLLKSKITENEVLLDNAKLLYMQSLKLKDQYEKSEVILDQIDSSTKSLKLILNTLENYPDTTQKIILNDIENQLLNLKILFKSLPYYNDFVMDISKNMIKNNKD</sequence>
<reference evidence="2 3" key="1">
    <citation type="submission" date="2014-12" db="EMBL/GenBank/DDBJ databases">
        <title>Draft genome sequence of Terrisporobacter sp. 08-306576, isolated from the blood culture of a bacteremia patient.</title>
        <authorList>
            <person name="Lund L.C."/>
            <person name="Sydenham T.V."/>
            <person name="Hogh S.V."/>
            <person name="Skov M.N."/>
            <person name="Kemp M."/>
            <person name="Justesen U.S."/>
        </authorList>
    </citation>
    <scope>NUCLEOTIDE SEQUENCE [LARGE SCALE GENOMIC DNA]</scope>
    <source>
        <strain evidence="2 3">08-306576</strain>
    </source>
</reference>
<dbReference type="OrthoDB" id="10021019at2"/>
<evidence type="ECO:0000313" key="2">
    <source>
        <dbReference type="EMBL" id="KHS58371.1"/>
    </source>
</evidence>
<dbReference type="AlphaFoldDB" id="A0A0B3VNK6"/>
<feature type="transmembrane region" description="Helical" evidence="1">
    <location>
        <begin position="5"/>
        <end position="24"/>
    </location>
</feature>
<protein>
    <submittedName>
        <fullName evidence="2">Uncharacterized protein</fullName>
    </submittedName>
</protein>
<accession>A0A0B3VNK6</accession>
<keyword evidence="1" id="KW-0812">Transmembrane</keyword>
<evidence type="ECO:0000313" key="3">
    <source>
        <dbReference type="Proteomes" id="UP000031189"/>
    </source>
</evidence>
<keyword evidence="3" id="KW-1185">Reference proteome</keyword>
<keyword evidence="1" id="KW-1133">Transmembrane helix</keyword>